<feature type="compositionally biased region" description="Low complexity" evidence="1">
    <location>
        <begin position="10"/>
        <end position="24"/>
    </location>
</feature>
<keyword evidence="4" id="KW-1185">Reference proteome</keyword>
<keyword evidence="2" id="KW-0812">Transmembrane</keyword>
<name>A0ABR3WLV3_9PEZI</name>
<accession>A0ABR3WLV3</accession>
<keyword evidence="2" id="KW-0472">Membrane</keyword>
<feature type="compositionally biased region" description="Basic residues" evidence="1">
    <location>
        <begin position="55"/>
        <end position="74"/>
    </location>
</feature>
<evidence type="ECO:0000313" key="4">
    <source>
        <dbReference type="Proteomes" id="UP001583177"/>
    </source>
</evidence>
<dbReference type="EMBL" id="JAWRVE010000068">
    <property type="protein sequence ID" value="KAL1864484.1"/>
    <property type="molecule type" value="Genomic_DNA"/>
</dbReference>
<feature type="transmembrane region" description="Helical" evidence="2">
    <location>
        <begin position="292"/>
        <end position="311"/>
    </location>
</feature>
<evidence type="ECO:0000256" key="2">
    <source>
        <dbReference type="SAM" id="Phobius"/>
    </source>
</evidence>
<keyword evidence="2" id="KW-1133">Transmembrane helix</keyword>
<protein>
    <submittedName>
        <fullName evidence="3">Uncharacterized protein</fullName>
    </submittedName>
</protein>
<evidence type="ECO:0000256" key="1">
    <source>
        <dbReference type="SAM" id="MobiDB-lite"/>
    </source>
</evidence>
<feature type="region of interest" description="Disordered" evidence="1">
    <location>
        <begin position="1"/>
        <end position="36"/>
    </location>
</feature>
<gene>
    <name evidence="3" type="ORF">Daus18300_007716</name>
</gene>
<proteinExistence type="predicted"/>
<sequence>MSGSGVSSLPAAQRQQPQPLAEAATKASSPNRARHQIHRSITELTSPVRMGRHNQHHIHTSHHHHHRMSHHKRDRSRDDSDEISIPLSAAPVLQYQPRGSLEVPRPEGVTPAALSANPSRAGSILIPPGKDNAGGLRGLPAGEDKDEALRRAKDKTVTRTGDLKKSLVDLANISTGTTQRLDETYYSVLEKLTSLQNTVVALKELASASASMNQGFTAESESVLAEAQSQLDAFGQFDEQQARVQAIQDRVHGGRERISALSERVDIVRQKVEQWERADFLWQNKTRRRIKIVWGVVLGLVLLLLLLYIGARAYAPELEDIAAELKEDAMLAKLKLESGGQGPFASHGDEWSMALNFSRDEAAQGVDEALRALDEL</sequence>
<comment type="caution">
    <text evidence="3">The sequence shown here is derived from an EMBL/GenBank/DDBJ whole genome shotgun (WGS) entry which is preliminary data.</text>
</comment>
<evidence type="ECO:0000313" key="3">
    <source>
        <dbReference type="EMBL" id="KAL1864484.1"/>
    </source>
</evidence>
<dbReference type="Proteomes" id="UP001583177">
    <property type="component" value="Unassembled WGS sequence"/>
</dbReference>
<organism evidence="3 4">
    <name type="scientific">Diaporthe australafricana</name>
    <dbReference type="NCBI Taxonomy" id="127596"/>
    <lineage>
        <taxon>Eukaryota</taxon>
        <taxon>Fungi</taxon>
        <taxon>Dikarya</taxon>
        <taxon>Ascomycota</taxon>
        <taxon>Pezizomycotina</taxon>
        <taxon>Sordariomycetes</taxon>
        <taxon>Sordariomycetidae</taxon>
        <taxon>Diaporthales</taxon>
        <taxon>Diaporthaceae</taxon>
        <taxon>Diaporthe</taxon>
    </lineage>
</organism>
<feature type="region of interest" description="Disordered" evidence="1">
    <location>
        <begin position="55"/>
        <end position="142"/>
    </location>
</feature>
<reference evidence="3 4" key="1">
    <citation type="journal article" date="2024" name="IMA Fungus">
        <title>IMA Genome - F19 : A genome assembly and annotation guide to empower mycologists, including annotated draft genome sequences of Ceratocystis pirilliformis, Diaporthe australafricana, Fusarium ophioides, Paecilomyces lecythidis, and Sporothrix stenoceras.</title>
        <authorList>
            <person name="Aylward J."/>
            <person name="Wilson A.M."/>
            <person name="Visagie C.M."/>
            <person name="Spraker J."/>
            <person name="Barnes I."/>
            <person name="Buitendag C."/>
            <person name="Ceriani C."/>
            <person name="Del Mar Angel L."/>
            <person name="du Plessis D."/>
            <person name="Fuchs T."/>
            <person name="Gasser K."/>
            <person name="Kramer D."/>
            <person name="Li W."/>
            <person name="Munsamy K."/>
            <person name="Piso A."/>
            <person name="Price J.L."/>
            <person name="Sonnekus B."/>
            <person name="Thomas C."/>
            <person name="van der Nest A."/>
            <person name="van Dijk A."/>
            <person name="van Heerden A."/>
            <person name="van Vuuren N."/>
            <person name="Yilmaz N."/>
            <person name="Duong T.A."/>
            <person name="van der Merwe N.A."/>
            <person name="Wingfield M.J."/>
            <person name="Wingfield B.D."/>
        </authorList>
    </citation>
    <scope>NUCLEOTIDE SEQUENCE [LARGE SCALE GENOMIC DNA]</scope>
    <source>
        <strain evidence="3 4">CMW 18300</strain>
    </source>
</reference>